<name>A0ABP2GKZ3_ACIRA</name>
<organism evidence="1 2">
    <name type="scientific">Acinetobacter radioresistens SK82</name>
    <dbReference type="NCBI Taxonomy" id="596318"/>
    <lineage>
        <taxon>Bacteria</taxon>
        <taxon>Pseudomonadati</taxon>
        <taxon>Pseudomonadota</taxon>
        <taxon>Gammaproteobacteria</taxon>
        <taxon>Moraxellales</taxon>
        <taxon>Moraxellaceae</taxon>
        <taxon>Acinetobacter</taxon>
    </lineage>
</organism>
<evidence type="ECO:0000313" key="2">
    <source>
        <dbReference type="Proteomes" id="UP000018419"/>
    </source>
</evidence>
<gene>
    <name evidence="1" type="ORF">ACIRA0001_3061</name>
</gene>
<proteinExistence type="predicted"/>
<reference evidence="1 2" key="1">
    <citation type="submission" date="2009-07" db="EMBL/GenBank/DDBJ databases">
        <authorList>
            <person name="Madupu R."/>
            <person name="Durkin A.S."/>
            <person name="Torralba M."/>
            <person name="Methe B."/>
            <person name="Sutton G.G."/>
            <person name="Strausberg R.L."/>
            <person name="Nelson K.E."/>
        </authorList>
    </citation>
    <scope>NUCLEOTIDE SEQUENCE [LARGE SCALE GENOMIC DNA]</scope>
    <source>
        <strain evidence="1 2">SK82</strain>
    </source>
</reference>
<keyword evidence="2" id="KW-1185">Reference proteome</keyword>
<comment type="caution">
    <text evidence="1">The sequence shown here is derived from an EMBL/GenBank/DDBJ whole genome shotgun (WGS) entry which is preliminary data.</text>
</comment>
<accession>A0ABP2GKZ3</accession>
<sequence>MSQLKDFIHFQLSVLIETVFNFSGQKLLIDVYCLHFI</sequence>
<dbReference type="Proteomes" id="UP000018419">
    <property type="component" value="Unassembled WGS sequence"/>
</dbReference>
<protein>
    <submittedName>
        <fullName evidence="1">Uncharacterized protein</fullName>
    </submittedName>
</protein>
<evidence type="ECO:0000313" key="1">
    <source>
        <dbReference type="EMBL" id="EET82374.1"/>
    </source>
</evidence>
<dbReference type="EMBL" id="ACVR01000041">
    <property type="protein sequence ID" value="EET82374.1"/>
    <property type="molecule type" value="Genomic_DNA"/>
</dbReference>